<dbReference type="EMBL" id="CAXLJL010000545">
    <property type="protein sequence ID" value="CAL5138868.1"/>
    <property type="molecule type" value="Genomic_DNA"/>
</dbReference>
<reference evidence="2" key="1">
    <citation type="submission" date="2024-06" db="EMBL/GenBank/DDBJ databases">
        <authorList>
            <person name="Liu X."/>
            <person name="Lenzi L."/>
            <person name="Haldenby T S."/>
            <person name="Uol C."/>
        </authorList>
    </citation>
    <scope>NUCLEOTIDE SEQUENCE</scope>
</reference>
<gene>
    <name evidence="2" type="ORF">CDAUBV1_LOCUS13733</name>
</gene>
<comment type="caution">
    <text evidence="2">The sequence shown here is derived from an EMBL/GenBank/DDBJ whole genome shotgun (WGS) entry which is preliminary data.</text>
</comment>
<evidence type="ECO:0008006" key="4">
    <source>
        <dbReference type="Google" id="ProtNLM"/>
    </source>
</evidence>
<keyword evidence="1" id="KW-0677">Repeat</keyword>
<evidence type="ECO:0000313" key="3">
    <source>
        <dbReference type="Proteomes" id="UP001497525"/>
    </source>
</evidence>
<dbReference type="InterPro" id="IPR052201">
    <property type="entry name" value="LRR-containing_regulator"/>
</dbReference>
<dbReference type="SMART" id="SM00368">
    <property type="entry name" value="LRR_RI"/>
    <property type="match status" value="8"/>
</dbReference>
<name>A0AAV2TVD8_CALDB</name>
<proteinExistence type="predicted"/>
<dbReference type="PANTHER" id="PTHR24111:SF5">
    <property type="entry name" value="LEUCINE-RICH REPEAT-CONTAINING PROTEIN 74B-LIKE"/>
    <property type="match status" value="1"/>
</dbReference>
<dbReference type="SUPFAM" id="SSF52047">
    <property type="entry name" value="RNI-like"/>
    <property type="match status" value="2"/>
</dbReference>
<dbReference type="InterPro" id="IPR032675">
    <property type="entry name" value="LRR_dom_sf"/>
</dbReference>
<sequence length="418" mass="46745">MAGHINMDNLFALSEAYSDCFEGEENEASNFIRSMIKREYARDITEPHPSGIYLKLCGNNKHMGAVRLTDADIKPVCQALLMKPCVTMLDLRYNRLTDEGAQTIANLLVSDSLLEELNLMGNDITEVGATRLAEALKINRTLVVLRMTGNPIGRIGGLRLAQALQINSVLEFIDLGECDQEITSCIAFATMLRQNTTIRGINLNRQILWTLQEEPTVHIADMLCVNSTLKELHLAKCNMRDFGAERLADAMERNDTLELLDISGNRVARDGAIALSKVIMADCSLVILDLAYNRIQCAGAQALASALITNTRLRVLAVQYCELKGLGLCALAESLITNQTLTNIYIWGNEHDESTCIAYSNLLQTNRLKEENTDVRPYVVDGRVYLALLDNDCDYRLYRFSVPWWKSEVPKDRSIALF</sequence>
<evidence type="ECO:0000256" key="1">
    <source>
        <dbReference type="ARBA" id="ARBA00022737"/>
    </source>
</evidence>
<dbReference type="InterPro" id="IPR001611">
    <property type="entry name" value="Leu-rich_rpt"/>
</dbReference>
<evidence type="ECO:0000313" key="2">
    <source>
        <dbReference type="EMBL" id="CAL5138868.1"/>
    </source>
</evidence>
<protein>
    <recommendedName>
        <fullName evidence="4">Leucine-rich repeat-containing protein 34</fullName>
    </recommendedName>
</protein>
<accession>A0AAV2TVD8</accession>
<dbReference type="Gene3D" id="3.80.10.10">
    <property type="entry name" value="Ribonuclease Inhibitor"/>
    <property type="match status" value="3"/>
</dbReference>
<organism evidence="2 3">
    <name type="scientific">Calicophoron daubneyi</name>
    <name type="common">Rumen fluke</name>
    <name type="synonym">Paramphistomum daubneyi</name>
    <dbReference type="NCBI Taxonomy" id="300641"/>
    <lineage>
        <taxon>Eukaryota</taxon>
        <taxon>Metazoa</taxon>
        <taxon>Spiralia</taxon>
        <taxon>Lophotrochozoa</taxon>
        <taxon>Platyhelminthes</taxon>
        <taxon>Trematoda</taxon>
        <taxon>Digenea</taxon>
        <taxon>Plagiorchiida</taxon>
        <taxon>Pronocephalata</taxon>
        <taxon>Paramphistomoidea</taxon>
        <taxon>Paramphistomidae</taxon>
        <taxon>Calicophoron</taxon>
    </lineage>
</organism>
<dbReference type="Proteomes" id="UP001497525">
    <property type="component" value="Unassembled WGS sequence"/>
</dbReference>
<dbReference type="Pfam" id="PF13516">
    <property type="entry name" value="LRR_6"/>
    <property type="match status" value="6"/>
</dbReference>
<dbReference type="PANTHER" id="PTHR24111">
    <property type="entry name" value="LEUCINE-RICH REPEAT-CONTAINING PROTEIN 34"/>
    <property type="match status" value="1"/>
</dbReference>
<dbReference type="AlphaFoldDB" id="A0AAV2TVD8"/>